<name>X7YNA5_MYCXE</name>
<evidence type="ECO:0000313" key="2">
    <source>
        <dbReference type="EMBL" id="EUA08692.1"/>
    </source>
</evidence>
<sequence>MLDDLAQAQQQQTPVEVAARQTPAHAVLEAARSEFARFAG</sequence>
<proteinExistence type="predicted"/>
<feature type="region of interest" description="Disordered" evidence="1">
    <location>
        <begin position="1"/>
        <end position="20"/>
    </location>
</feature>
<dbReference type="AlphaFoldDB" id="X7YNA5"/>
<protein>
    <submittedName>
        <fullName evidence="2">Uncharacterized protein</fullName>
    </submittedName>
</protein>
<evidence type="ECO:0000256" key="1">
    <source>
        <dbReference type="SAM" id="MobiDB-lite"/>
    </source>
</evidence>
<organism evidence="2">
    <name type="scientific">Mycobacterium xenopi 4042</name>
    <dbReference type="NCBI Taxonomy" id="1299334"/>
    <lineage>
        <taxon>Bacteria</taxon>
        <taxon>Bacillati</taxon>
        <taxon>Actinomycetota</taxon>
        <taxon>Actinomycetes</taxon>
        <taxon>Mycobacteriales</taxon>
        <taxon>Mycobacteriaceae</taxon>
        <taxon>Mycobacterium</taxon>
    </lineage>
</organism>
<feature type="compositionally biased region" description="Low complexity" evidence="1">
    <location>
        <begin position="1"/>
        <end position="12"/>
    </location>
</feature>
<dbReference type="PATRIC" id="fig|1299334.3.peg.9240"/>
<gene>
    <name evidence="2" type="ORF">I553_9748</name>
</gene>
<dbReference type="EMBL" id="JAOB01000090">
    <property type="protein sequence ID" value="EUA08692.1"/>
    <property type="molecule type" value="Genomic_DNA"/>
</dbReference>
<accession>X7YNA5</accession>
<reference evidence="2" key="1">
    <citation type="submission" date="2014-01" db="EMBL/GenBank/DDBJ databases">
        <authorList>
            <person name="Brown-Elliot B."/>
            <person name="Wallace R."/>
            <person name="Lenaerts A."/>
            <person name="Ordway D."/>
            <person name="DeGroote M.A."/>
            <person name="Parker T."/>
            <person name="Sizemore C."/>
            <person name="Tallon L.J."/>
            <person name="Sadzewicz L.K."/>
            <person name="Sengamalay N."/>
            <person name="Fraser C.M."/>
            <person name="Hine E."/>
            <person name="Shefchek K.A."/>
            <person name="Das S.P."/>
            <person name="Tettelin H."/>
        </authorList>
    </citation>
    <scope>NUCLEOTIDE SEQUENCE [LARGE SCALE GENOMIC DNA]</scope>
    <source>
        <strain evidence="2">4042</strain>
    </source>
</reference>
<comment type="caution">
    <text evidence="2">The sequence shown here is derived from an EMBL/GenBank/DDBJ whole genome shotgun (WGS) entry which is preliminary data.</text>
</comment>